<evidence type="ECO:0000313" key="4">
    <source>
        <dbReference type="Proteomes" id="UP001163152"/>
    </source>
</evidence>
<dbReference type="PANTHER" id="PTHR43377:SF6">
    <property type="entry name" value="GFO_IDH_MOCA-LIKE OXIDOREDUCTASE N-TERMINAL DOMAIN-CONTAINING PROTEIN"/>
    <property type="match status" value="1"/>
</dbReference>
<dbReference type="RefSeq" id="WP_268612019.1">
    <property type="nucleotide sequence ID" value="NZ_CP113797.1"/>
</dbReference>
<dbReference type="Gene3D" id="3.30.360.10">
    <property type="entry name" value="Dihydrodipicolinate Reductase, domain 2"/>
    <property type="match status" value="1"/>
</dbReference>
<reference evidence="3" key="1">
    <citation type="submission" date="2022-12" db="EMBL/GenBank/DDBJ databases">
        <title>Polyphasic identification of a Novel Hot-Spring Cyanobacterium Ocullathermofonsia sinensis gen nov. sp. nov. and Genomic Insights on its Adaptations to the Thermal Habitat.</title>
        <authorList>
            <person name="Daroch M."/>
            <person name="Tang J."/>
            <person name="Jiang Y."/>
        </authorList>
    </citation>
    <scope>NUCLEOTIDE SEQUENCE</scope>
    <source>
        <strain evidence="3">PKUAC-SCTA174</strain>
    </source>
</reference>
<dbReference type="Gene3D" id="3.40.50.720">
    <property type="entry name" value="NAD(P)-binding Rossmann-like Domain"/>
    <property type="match status" value="1"/>
</dbReference>
<dbReference type="InterPro" id="IPR051450">
    <property type="entry name" value="Gfo/Idh/MocA_Oxidoreductases"/>
</dbReference>
<protein>
    <submittedName>
        <fullName evidence="3">Gfo/Idh/MocA family oxidoreductase</fullName>
    </submittedName>
</protein>
<evidence type="ECO:0000259" key="1">
    <source>
        <dbReference type="Pfam" id="PF01408"/>
    </source>
</evidence>
<dbReference type="SUPFAM" id="SSF55347">
    <property type="entry name" value="Glyceraldehyde-3-phosphate dehydrogenase-like, C-terminal domain"/>
    <property type="match status" value="1"/>
</dbReference>
<dbReference type="Proteomes" id="UP001163152">
    <property type="component" value="Chromosome"/>
</dbReference>
<evidence type="ECO:0000259" key="2">
    <source>
        <dbReference type="Pfam" id="PF22725"/>
    </source>
</evidence>
<proteinExistence type="predicted"/>
<name>A0A9E8ZHQ4_9CYAN</name>
<dbReference type="SUPFAM" id="SSF51735">
    <property type="entry name" value="NAD(P)-binding Rossmann-fold domains"/>
    <property type="match status" value="1"/>
</dbReference>
<dbReference type="AlphaFoldDB" id="A0A9E8ZHQ4"/>
<dbReference type="Pfam" id="PF22725">
    <property type="entry name" value="GFO_IDH_MocA_C3"/>
    <property type="match status" value="1"/>
</dbReference>
<evidence type="ECO:0000313" key="3">
    <source>
        <dbReference type="EMBL" id="WAL61947.1"/>
    </source>
</evidence>
<dbReference type="InterPro" id="IPR055170">
    <property type="entry name" value="GFO_IDH_MocA-like_dom"/>
</dbReference>
<dbReference type="KEGG" id="tsin:OXH18_08170"/>
<sequence length="350" mass="38390">MGEKMNVALLGVGRWGTHLLRNLLTDPQTRVMAIADPCSDRLSALATTLSCRSTEQEPLLSSDWQSVLNLPDLDAVIVATPAVTHYSLIRSALEQGLHVLAEKPLTLTVSEAQELCQIALQQQCQLVVDHTYLFHPAIQRGRRAVQAGQLGDLRYGYAARTHLGPVRYDVDALWDLAIHDIAIFNNWLNQTPVQVQAQGSVWLQLDTSLPIATTSTGLSDLVWVRLTYPSGFQATIHLCWANADKQRRLSIVGSRGTLTFDELAPTPLTLFQGRLEGTDRLFTPVDQHHRILECETIEPLQAVCAHFLNCVQANSPSQISSGWVGAELVAVLAALTQSMEQGGVPVDLLP</sequence>
<organism evidence="3 4">
    <name type="scientific">Thermocoleostomius sinensis A174</name>
    <dbReference type="NCBI Taxonomy" id="2016057"/>
    <lineage>
        <taxon>Bacteria</taxon>
        <taxon>Bacillati</taxon>
        <taxon>Cyanobacteriota</taxon>
        <taxon>Cyanophyceae</taxon>
        <taxon>Oculatellales</taxon>
        <taxon>Oculatellaceae</taxon>
        <taxon>Thermocoleostomius</taxon>
    </lineage>
</organism>
<dbReference type="Pfam" id="PF01408">
    <property type="entry name" value="GFO_IDH_MocA"/>
    <property type="match status" value="1"/>
</dbReference>
<accession>A0A9E8ZHQ4</accession>
<dbReference type="PANTHER" id="PTHR43377">
    <property type="entry name" value="BILIVERDIN REDUCTASE A"/>
    <property type="match status" value="1"/>
</dbReference>
<dbReference type="InterPro" id="IPR000683">
    <property type="entry name" value="Gfo/Idh/MocA-like_OxRdtase_N"/>
</dbReference>
<dbReference type="GO" id="GO:0000166">
    <property type="term" value="F:nucleotide binding"/>
    <property type="evidence" value="ECO:0007669"/>
    <property type="project" value="InterPro"/>
</dbReference>
<gene>
    <name evidence="3" type="ORF">OXH18_08170</name>
</gene>
<dbReference type="InterPro" id="IPR036291">
    <property type="entry name" value="NAD(P)-bd_dom_sf"/>
</dbReference>
<feature type="domain" description="GFO/IDH/MocA-like oxidoreductase" evidence="2">
    <location>
        <begin position="139"/>
        <end position="258"/>
    </location>
</feature>
<keyword evidence="4" id="KW-1185">Reference proteome</keyword>
<feature type="domain" description="Gfo/Idh/MocA-like oxidoreductase N-terminal" evidence="1">
    <location>
        <begin position="5"/>
        <end position="130"/>
    </location>
</feature>
<dbReference type="EMBL" id="CP113797">
    <property type="protein sequence ID" value="WAL61947.1"/>
    <property type="molecule type" value="Genomic_DNA"/>
</dbReference>